<gene>
    <name evidence="12" type="primary">FR_4</name>
    <name evidence="14 15" type="synonym">LOC112688136</name>
    <name evidence="12" type="ORF">g.50504</name>
</gene>
<keyword evidence="5 9" id="KW-0297">G-protein coupled receptor</keyword>
<dbReference type="CDD" id="cd14978">
    <property type="entry name" value="7tmA_FMRFamide_R-like"/>
    <property type="match status" value="1"/>
</dbReference>
<comment type="similarity">
    <text evidence="2 9">Belongs to the G-protein coupled receptor 1 family.</text>
</comment>
<feature type="domain" description="G-protein coupled receptors family 1 profile" evidence="11">
    <location>
        <begin position="37"/>
        <end position="303"/>
    </location>
</feature>
<comment type="subcellular location">
    <subcellularLocation>
        <location evidence="1">Membrane</location>
        <topology evidence="1">Multi-pass membrane protein</topology>
    </subcellularLocation>
</comment>
<evidence type="ECO:0000256" key="8">
    <source>
        <dbReference type="ARBA" id="ARBA00023224"/>
    </source>
</evidence>
<dbReference type="SUPFAM" id="SSF81321">
    <property type="entry name" value="Family A G protein-coupled receptor-like"/>
    <property type="match status" value="1"/>
</dbReference>
<dbReference type="GO" id="GO:0005886">
    <property type="term" value="C:plasma membrane"/>
    <property type="evidence" value="ECO:0007669"/>
    <property type="project" value="TreeGrafter"/>
</dbReference>
<keyword evidence="8 9" id="KW-0807">Transducer</keyword>
<organism evidence="12">
    <name type="scientific">Sipha flava</name>
    <name type="common">yellow sugarcane aphid</name>
    <dbReference type="NCBI Taxonomy" id="143950"/>
    <lineage>
        <taxon>Eukaryota</taxon>
        <taxon>Metazoa</taxon>
        <taxon>Ecdysozoa</taxon>
        <taxon>Arthropoda</taxon>
        <taxon>Hexapoda</taxon>
        <taxon>Insecta</taxon>
        <taxon>Pterygota</taxon>
        <taxon>Neoptera</taxon>
        <taxon>Paraneoptera</taxon>
        <taxon>Hemiptera</taxon>
        <taxon>Sternorrhyncha</taxon>
        <taxon>Aphidomorpha</taxon>
        <taxon>Aphidoidea</taxon>
        <taxon>Aphididae</taxon>
        <taxon>Sipha</taxon>
    </lineage>
</organism>
<dbReference type="OrthoDB" id="9990906at2759"/>
<dbReference type="PROSITE" id="PS50262">
    <property type="entry name" value="G_PROTEIN_RECEP_F1_2"/>
    <property type="match status" value="1"/>
</dbReference>
<dbReference type="PRINTS" id="PR00237">
    <property type="entry name" value="GPCRRHODOPSN"/>
</dbReference>
<dbReference type="Gene3D" id="1.20.1070.10">
    <property type="entry name" value="Rhodopsin 7-helix transmembrane proteins"/>
    <property type="match status" value="1"/>
</dbReference>
<dbReference type="Pfam" id="PF00001">
    <property type="entry name" value="7tm_1"/>
    <property type="match status" value="1"/>
</dbReference>
<sequence>MSTHINESLEELPAEIKLSEGFQKYYPLAVICLGSLGNCISVLVFFGTKLRKQSSSYYLSSLAISDTLFLLTQLMPELAKVGIGIFHMDGFCQFIIYFTQLCSFISVWLVVVFTSERFIAVRYPLHRPVVCTVYRAKIVLCILITIALVVHMPYLVIAEPQNVVVNNSTARVCDLNVNWFNLFVWLNYADVLINMVIPFFLIVIFNCMICQSVCRLARTRRTMTLHPSRRRQPTPRNSQHTSQMKITEMLLVVSTVFLCLNLPAYVFRVWIVWDQKTPSQFKTIQFIANQMYNTNFGINFVLYCISGQNFRRALIEFWSKRRHPNKRFRDTQITTVLSEFSKSGVGSKQTTVNGTWKEVHELIPIGQN</sequence>
<evidence type="ECO:0000313" key="13">
    <source>
        <dbReference type="Proteomes" id="UP000694846"/>
    </source>
</evidence>
<feature type="transmembrane region" description="Helical" evidence="10">
    <location>
        <begin position="95"/>
        <end position="115"/>
    </location>
</feature>
<dbReference type="InterPro" id="IPR017452">
    <property type="entry name" value="GPCR_Rhodpsn_7TM"/>
</dbReference>
<reference evidence="14 15" key="2">
    <citation type="submission" date="2025-04" db="UniProtKB">
        <authorList>
            <consortium name="RefSeq"/>
        </authorList>
    </citation>
    <scope>IDENTIFICATION</scope>
    <source>
        <tissue evidence="14 15">Whole body</tissue>
    </source>
</reference>
<dbReference type="PANTHER" id="PTHR24243">
    <property type="entry name" value="G-PROTEIN COUPLED RECEPTOR"/>
    <property type="match status" value="1"/>
</dbReference>
<dbReference type="GO" id="GO:0004930">
    <property type="term" value="F:G protein-coupled receptor activity"/>
    <property type="evidence" value="ECO:0007669"/>
    <property type="project" value="UniProtKB-KW"/>
</dbReference>
<feature type="transmembrane region" description="Helical" evidence="10">
    <location>
        <begin position="249"/>
        <end position="273"/>
    </location>
</feature>
<proteinExistence type="inferred from homology"/>
<keyword evidence="13" id="KW-1185">Reference proteome</keyword>
<evidence type="ECO:0000256" key="6">
    <source>
        <dbReference type="ARBA" id="ARBA00023136"/>
    </source>
</evidence>
<dbReference type="PROSITE" id="PS00237">
    <property type="entry name" value="G_PROTEIN_RECEP_F1_1"/>
    <property type="match status" value="1"/>
</dbReference>
<evidence type="ECO:0000256" key="5">
    <source>
        <dbReference type="ARBA" id="ARBA00023040"/>
    </source>
</evidence>
<feature type="transmembrane region" description="Helical" evidence="10">
    <location>
        <begin position="25"/>
        <end position="45"/>
    </location>
</feature>
<evidence type="ECO:0000256" key="2">
    <source>
        <dbReference type="ARBA" id="ARBA00010663"/>
    </source>
</evidence>
<keyword evidence="6 10" id="KW-0472">Membrane</keyword>
<feature type="transmembrane region" description="Helical" evidence="10">
    <location>
        <begin position="136"/>
        <end position="157"/>
    </location>
</feature>
<keyword evidence="4 10" id="KW-1133">Transmembrane helix</keyword>
<dbReference type="PANTHER" id="PTHR24243:SF230">
    <property type="entry name" value="G-PROTEIN COUPLED RECEPTORS FAMILY 1 PROFILE DOMAIN-CONTAINING PROTEIN"/>
    <property type="match status" value="1"/>
</dbReference>
<evidence type="ECO:0000256" key="9">
    <source>
        <dbReference type="RuleBase" id="RU000688"/>
    </source>
</evidence>
<dbReference type="InterPro" id="IPR000276">
    <property type="entry name" value="GPCR_Rhodpsn"/>
</dbReference>
<evidence type="ECO:0000313" key="15">
    <source>
        <dbReference type="RefSeq" id="XP_025416972.1"/>
    </source>
</evidence>
<dbReference type="AlphaFoldDB" id="A0A2S2PVG0"/>
<dbReference type="RefSeq" id="XP_025416972.1">
    <property type="nucleotide sequence ID" value="XM_025561187.1"/>
</dbReference>
<keyword evidence="3 9" id="KW-0812">Transmembrane</keyword>
<evidence type="ECO:0000256" key="3">
    <source>
        <dbReference type="ARBA" id="ARBA00022692"/>
    </source>
</evidence>
<keyword evidence="7 9" id="KW-0675">Receptor</keyword>
<protein>
    <submittedName>
        <fullName evidence="12 14">FMRFamide receptor</fullName>
    </submittedName>
</protein>
<reference evidence="12" key="1">
    <citation type="submission" date="2018-04" db="EMBL/GenBank/DDBJ databases">
        <title>Transcriptome assembly of Sipha flava.</title>
        <authorList>
            <person name="Scully E.D."/>
            <person name="Geib S.M."/>
            <person name="Palmer N.A."/>
            <person name="Koch K."/>
            <person name="Bradshaw J."/>
            <person name="Heng-Moss T."/>
            <person name="Sarath G."/>
        </authorList>
    </citation>
    <scope>NUCLEOTIDE SEQUENCE</scope>
</reference>
<evidence type="ECO:0000256" key="1">
    <source>
        <dbReference type="ARBA" id="ARBA00004141"/>
    </source>
</evidence>
<feature type="transmembrane region" description="Helical" evidence="10">
    <location>
        <begin position="191"/>
        <end position="214"/>
    </location>
</feature>
<dbReference type="Proteomes" id="UP000694846">
    <property type="component" value="Unplaced"/>
</dbReference>
<evidence type="ECO:0000256" key="10">
    <source>
        <dbReference type="SAM" id="Phobius"/>
    </source>
</evidence>
<evidence type="ECO:0000256" key="7">
    <source>
        <dbReference type="ARBA" id="ARBA00023170"/>
    </source>
</evidence>
<evidence type="ECO:0000313" key="14">
    <source>
        <dbReference type="RefSeq" id="XP_025416971.1"/>
    </source>
</evidence>
<evidence type="ECO:0000313" key="12">
    <source>
        <dbReference type="EMBL" id="MBY69506.1"/>
    </source>
</evidence>
<dbReference type="RefSeq" id="XP_025416971.1">
    <property type="nucleotide sequence ID" value="XM_025561186.1"/>
</dbReference>
<evidence type="ECO:0000259" key="11">
    <source>
        <dbReference type="PROSITE" id="PS50262"/>
    </source>
</evidence>
<name>A0A2S2PVG0_9HEMI</name>
<evidence type="ECO:0000256" key="4">
    <source>
        <dbReference type="ARBA" id="ARBA00022989"/>
    </source>
</evidence>
<accession>A0A2S2PVG0</accession>
<dbReference type="EMBL" id="GGMS01000303">
    <property type="protein sequence ID" value="MBY69506.1"/>
    <property type="molecule type" value="Transcribed_RNA"/>
</dbReference>
<feature type="transmembrane region" description="Helical" evidence="10">
    <location>
        <begin position="57"/>
        <end position="75"/>
    </location>
</feature>